<feature type="transmembrane region" description="Helical" evidence="7">
    <location>
        <begin position="244"/>
        <end position="265"/>
    </location>
</feature>
<dbReference type="CDD" id="cd06550">
    <property type="entry name" value="TM_ABC_iron-siderophores_like"/>
    <property type="match status" value="1"/>
</dbReference>
<gene>
    <name evidence="8" type="ORF">OJ996_09705</name>
</gene>
<accession>A0ABT3G1Z8</accession>
<proteinExistence type="inferred from homology"/>
<dbReference type="EMBL" id="JAPDDR010000004">
    <property type="protein sequence ID" value="MCW1913849.1"/>
    <property type="molecule type" value="Genomic_DNA"/>
</dbReference>
<comment type="similarity">
    <text evidence="2 6">Belongs to the ABC-3 integral membrane protein family.</text>
</comment>
<evidence type="ECO:0000256" key="5">
    <source>
        <dbReference type="ARBA" id="ARBA00023136"/>
    </source>
</evidence>
<feature type="transmembrane region" description="Helical" evidence="7">
    <location>
        <begin position="16"/>
        <end position="36"/>
    </location>
</feature>
<keyword evidence="3 6" id="KW-0812">Transmembrane</keyword>
<feature type="transmembrane region" description="Helical" evidence="7">
    <location>
        <begin position="177"/>
        <end position="205"/>
    </location>
</feature>
<evidence type="ECO:0000256" key="3">
    <source>
        <dbReference type="ARBA" id="ARBA00022692"/>
    </source>
</evidence>
<keyword evidence="4 7" id="KW-1133">Transmembrane helix</keyword>
<comment type="caution">
    <text evidence="8">The sequence shown here is derived from an EMBL/GenBank/DDBJ whole genome shotgun (WGS) entry which is preliminary data.</text>
</comment>
<name>A0ABT3G1Z8_9BACT</name>
<evidence type="ECO:0000256" key="1">
    <source>
        <dbReference type="ARBA" id="ARBA00004141"/>
    </source>
</evidence>
<feature type="transmembrane region" description="Helical" evidence="7">
    <location>
        <begin position="93"/>
        <end position="110"/>
    </location>
</feature>
<evidence type="ECO:0000256" key="7">
    <source>
        <dbReference type="SAM" id="Phobius"/>
    </source>
</evidence>
<dbReference type="SUPFAM" id="SSF81345">
    <property type="entry name" value="ABC transporter involved in vitamin B12 uptake, BtuC"/>
    <property type="match status" value="1"/>
</dbReference>
<dbReference type="RefSeq" id="WP_264513351.1">
    <property type="nucleotide sequence ID" value="NZ_JAPDDR010000004.1"/>
</dbReference>
<dbReference type="InterPro" id="IPR001626">
    <property type="entry name" value="ABC_TroCD"/>
</dbReference>
<evidence type="ECO:0000313" key="9">
    <source>
        <dbReference type="Proteomes" id="UP001165653"/>
    </source>
</evidence>
<protein>
    <submittedName>
        <fullName evidence="8">Metal ABC transporter permease</fullName>
    </submittedName>
</protein>
<dbReference type="Pfam" id="PF00950">
    <property type="entry name" value="ABC-3"/>
    <property type="match status" value="1"/>
</dbReference>
<evidence type="ECO:0000256" key="2">
    <source>
        <dbReference type="ARBA" id="ARBA00008034"/>
    </source>
</evidence>
<keyword evidence="5 7" id="KW-0472">Membrane</keyword>
<sequence length="287" mass="30284">MSEFFEPLQFAFMRDALLLGCVIGAMCAVLSCFLVLKGWSLMGDAISHAVLPGIVVAYIAGLPLQLGAFAAGLVCAAGTGFIKRNSRLKEDTVMGVVFTGLFAFGLVLFSRTTPDKHLDHILLGNILGIGKSEMVQSLGLGIVVLSVTLVLRRDLLLICFDPVQARVLALRDSFLNYLLLSLLAGAIVVAIQAVGIILVVAMLVTPGSIAQLWTDRFDRMLGIATLSAVGSTVAGIFASYHFDASTGGCIVLTQGCLFFLSLLFAPKYGILGRARIGNGGSGGLKRD</sequence>
<evidence type="ECO:0000313" key="8">
    <source>
        <dbReference type="EMBL" id="MCW1913849.1"/>
    </source>
</evidence>
<dbReference type="Gene3D" id="1.10.3470.10">
    <property type="entry name" value="ABC transporter involved in vitamin B12 uptake, BtuC"/>
    <property type="match status" value="1"/>
</dbReference>
<feature type="transmembrane region" description="Helical" evidence="7">
    <location>
        <begin position="56"/>
        <end position="81"/>
    </location>
</feature>
<organism evidence="8 9">
    <name type="scientific">Luteolibacter rhizosphaerae</name>
    <dbReference type="NCBI Taxonomy" id="2989719"/>
    <lineage>
        <taxon>Bacteria</taxon>
        <taxon>Pseudomonadati</taxon>
        <taxon>Verrucomicrobiota</taxon>
        <taxon>Verrucomicrobiia</taxon>
        <taxon>Verrucomicrobiales</taxon>
        <taxon>Verrucomicrobiaceae</taxon>
        <taxon>Luteolibacter</taxon>
    </lineage>
</organism>
<dbReference type="InterPro" id="IPR037294">
    <property type="entry name" value="ABC_BtuC-like"/>
</dbReference>
<dbReference type="PANTHER" id="PTHR30477">
    <property type="entry name" value="ABC-TRANSPORTER METAL-BINDING PROTEIN"/>
    <property type="match status" value="1"/>
</dbReference>
<keyword evidence="9" id="KW-1185">Reference proteome</keyword>
<keyword evidence="6" id="KW-0813">Transport</keyword>
<dbReference type="PANTHER" id="PTHR30477:SF24">
    <property type="entry name" value="IRON TRANSPORT SYSTEM MEMBRANE PROTEIN HI_0359-RELATED"/>
    <property type="match status" value="1"/>
</dbReference>
<reference evidence="8" key="1">
    <citation type="submission" date="2022-10" db="EMBL/GenBank/DDBJ databases">
        <title>Luteolibacter sp. GHJ8, whole genome shotgun sequencing project.</title>
        <authorList>
            <person name="Zhao G."/>
            <person name="Shen L."/>
        </authorList>
    </citation>
    <scope>NUCLEOTIDE SEQUENCE</scope>
    <source>
        <strain evidence="8">GHJ8</strain>
    </source>
</reference>
<dbReference type="Proteomes" id="UP001165653">
    <property type="component" value="Unassembled WGS sequence"/>
</dbReference>
<comment type="subcellular location">
    <subcellularLocation>
        <location evidence="6">Cell membrane</location>
        <topology evidence="6">Multi-pass membrane protein</topology>
    </subcellularLocation>
    <subcellularLocation>
        <location evidence="1">Membrane</location>
        <topology evidence="1">Multi-pass membrane protein</topology>
    </subcellularLocation>
</comment>
<feature type="transmembrane region" description="Helical" evidence="7">
    <location>
        <begin position="217"/>
        <end position="238"/>
    </location>
</feature>
<evidence type="ECO:0000256" key="6">
    <source>
        <dbReference type="RuleBase" id="RU003943"/>
    </source>
</evidence>
<evidence type="ECO:0000256" key="4">
    <source>
        <dbReference type="ARBA" id="ARBA00022989"/>
    </source>
</evidence>